<gene>
    <name evidence="2" type="ORF">ACFY35_05335</name>
</gene>
<keyword evidence="1" id="KW-1133">Transmembrane helix</keyword>
<dbReference type="EMBL" id="JBIAZU010000001">
    <property type="protein sequence ID" value="MFF5288839.1"/>
    <property type="molecule type" value="Genomic_DNA"/>
</dbReference>
<dbReference type="Proteomes" id="UP001602245">
    <property type="component" value="Unassembled WGS sequence"/>
</dbReference>
<protein>
    <recommendedName>
        <fullName evidence="4">DUF3558 domain-containing protein</fullName>
    </recommendedName>
</protein>
<keyword evidence="1" id="KW-0472">Membrane</keyword>
<feature type="transmembrane region" description="Helical" evidence="1">
    <location>
        <begin position="15"/>
        <end position="37"/>
    </location>
</feature>
<keyword evidence="1" id="KW-0812">Transmembrane</keyword>
<name>A0ABW6W7Y4_9ACTN</name>
<evidence type="ECO:0000256" key="1">
    <source>
        <dbReference type="SAM" id="Phobius"/>
    </source>
</evidence>
<keyword evidence="3" id="KW-1185">Reference proteome</keyword>
<organism evidence="2 3">
    <name type="scientific">Paractinoplanes globisporus</name>
    <dbReference type="NCBI Taxonomy" id="113565"/>
    <lineage>
        <taxon>Bacteria</taxon>
        <taxon>Bacillati</taxon>
        <taxon>Actinomycetota</taxon>
        <taxon>Actinomycetes</taxon>
        <taxon>Micromonosporales</taxon>
        <taxon>Micromonosporaceae</taxon>
        <taxon>Paractinoplanes</taxon>
    </lineage>
</organism>
<evidence type="ECO:0000313" key="2">
    <source>
        <dbReference type="EMBL" id="MFF5288839.1"/>
    </source>
</evidence>
<proteinExistence type="predicted"/>
<comment type="caution">
    <text evidence="2">The sequence shown here is derived from an EMBL/GenBank/DDBJ whole genome shotgun (WGS) entry which is preliminary data.</text>
</comment>
<sequence length="190" mass="20360">MSTDAPVPRRGPLAWAGRLAGPVLVSALLVTGVVYQVSHKDDRDDAMGACRGRPETVRAIRAEPVLNQPPRAGPLDEPVEAYSCNTAPPAGDLISFVSNGAVSRRLTTSTSPADVRAYYADLARRSGWTPDDTKAGLYSATKPDGNCPWWFVLSAEKAGFEVSVYYQPIGVPADDCEWASGDPMLIPLTR</sequence>
<reference evidence="2 3" key="1">
    <citation type="submission" date="2024-10" db="EMBL/GenBank/DDBJ databases">
        <title>The Natural Products Discovery Center: Release of the First 8490 Sequenced Strains for Exploring Actinobacteria Biosynthetic Diversity.</title>
        <authorList>
            <person name="Kalkreuter E."/>
            <person name="Kautsar S.A."/>
            <person name="Yang D."/>
            <person name="Bader C.D."/>
            <person name="Teijaro C.N."/>
            <person name="Fluegel L."/>
            <person name="Davis C.M."/>
            <person name="Simpson J.R."/>
            <person name="Lauterbach L."/>
            <person name="Steele A.D."/>
            <person name="Gui C."/>
            <person name="Meng S."/>
            <person name="Li G."/>
            <person name="Viehrig K."/>
            <person name="Ye F."/>
            <person name="Su P."/>
            <person name="Kiefer A.F."/>
            <person name="Nichols A."/>
            <person name="Cepeda A.J."/>
            <person name="Yan W."/>
            <person name="Fan B."/>
            <person name="Jiang Y."/>
            <person name="Adhikari A."/>
            <person name="Zheng C.-J."/>
            <person name="Schuster L."/>
            <person name="Cowan T.M."/>
            <person name="Smanski M.J."/>
            <person name="Chevrette M.G."/>
            <person name="De Carvalho L.P.S."/>
            <person name="Shen B."/>
        </authorList>
    </citation>
    <scope>NUCLEOTIDE SEQUENCE [LARGE SCALE GENOMIC DNA]</scope>
    <source>
        <strain evidence="2 3">NPDC000087</strain>
    </source>
</reference>
<accession>A0ABW6W7Y4</accession>
<evidence type="ECO:0000313" key="3">
    <source>
        <dbReference type="Proteomes" id="UP001602245"/>
    </source>
</evidence>
<dbReference type="RefSeq" id="WP_020509186.1">
    <property type="nucleotide sequence ID" value="NZ_JBIAZU010000001.1"/>
</dbReference>
<evidence type="ECO:0008006" key="4">
    <source>
        <dbReference type="Google" id="ProtNLM"/>
    </source>
</evidence>